<feature type="chain" id="PRO_5014440788" evidence="1">
    <location>
        <begin position="21"/>
        <end position="384"/>
    </location>
</feature>
<dbReference type="GO" id="GO:0016787">
    <property type="term" value="F:hydrolase activity"/>
    <property type="evidence" value="ECO:0007669"/>
    <property type="project" value="UniProtKB-KW"/>
</dbReference>
<keyword evidence="3" id="KW-0378">Hydrolase</keyword>
<proteinExistence type="predicted"/>
<dbReference type="SUPFAM" id="SSF53474">
    <property type="entry name" value="alpha/beta-Hydrolases"/>
    <property type="match status" value="1"/>
</dbReference>
<feature type="domain" description="Serine aminopeptidase S33" evidence="2">
    <location>
        <begin position="135"/>
        <end position="223"/>
    </location>
</feature>
<evidence type="ECO:0000313" key="4">
    <source>
        <dbReference type="Proteomes" id="UP000235672"/>
    </source>
</evidence>
<evidence type="ECO:0000313" key="3">
    <source>
        <dbReference type="EMBL" id="PMD26058.1"/>
    </source>
</evidence>
<keyword evidence="4" id="KW-1185">Reference proteome</keyword>
<sequence length="384" mass="41239">MDLLIFLLITLVSGVLPAQGATGPLVPVDKSCFNVTIPVTVTSTNFIYGLPKFSDNLDITALTIELNTRGVFASLNPFAGTQNETATYHVSGTFCGPSSNKASTLLLATHGASLDRYYWDFQYEPSCYSFVDFAVSKGYSVFYYDRVGAGESSLLSGYVAQIPINVGVLEQLTNYIRSGSLSLAGNKYKPNKIVLLGHSVGSIISNALLVTNPTIADGAVLTGWSPNSGLLAAIPCIFAGIQAKIAKTVNPARWGAYDNGWFTVIDIYAYIELFYKIGSFDFTAVQFALNTSWPIGIMEFLTIYVQGFVSQSTIPVLFQVGSNDAIICQGNCSGVFTNVVGLLFPKSASLEAYIQPNTGHILTTALNATGGFQVITDYLHKNGF</sequence>
<gene>
    <name evidence="3" type="ORF">NA56DRAFT_334801</name>
</gene>
<name>A0A2J6QIG8_9HELO</name>
<dbReference type="AlphaFoldDB" id="A0A2J6QIG8"/>
<accession>A0A2J6QIG8</accession>
<dbReference type="Pfam" id="PF12146">
    <property type="entry name" value="Hydrolase_4"/>
    <property type="match status" value="1"/>
</dbReference>
<dbReference type="EMBL" id="KZ613468">
    <property type="protein sequence ID" value="PMD26058.1"/>
    <property type="molecule type" value="Genomic_DNA"/>
</dbReference>
<evidence type="ECO:0000259" key="2">
    <source>
        <dbReference type="Pfam" id="PF12146"/>
    </source>
</evidence>
<dbReference type="OrthoDB" id="190201at2759"/>
<dbReference type="Gene3D" id="3.40.50.1820">
    <property type="entry name" value="alpha/beta hydrolase"/>
    <property type="match status" value="1"/>
</dbReference>
<dbReference type="InterPro" id="IPR022742">
    <property type="entry name" value="Hydrolase_4"/>
</dbReference>
<evidence type="ECO:0000256" key="1">
    <source>
        <dbReference type="SAM" id="SignalP"/>
    </source>
</evidence>
<protein>
    <submittedName>
        <fullName evidence="3">Alpha/beta-hydrolase</fullName>
    </submittedName>
</protein>
<keyword evidence="1" id="KW-0732">Signal</keyword>
<organism evidence="3 4">
    <name type="scientific">Hyaloscypha hepaticicola</name>
    <dbReference type="NCBI Taxonomy" id="2082293"/>
    <lineage>
        <taxon>Eukaryota</taxon>
        <taxon>Fungi</taxon>
        <taxon>Dikarya</taxon>
        <taxon>Ascomycota</taxon>
        <taxon>Pezizomycotina</taxon>
        <taxon>Leotiomycetes</taxon>
        <taxon>Helotiales</taxon>
        <taxon>Hyaloscyphaceae</taxon>
        <taxon>Hyaloscypha</taxon>
    </lineage>
</organism>
<reference evidence="3 4" key="1">
    <citation type="submission" date="2016-05" db="EMBL/GenBank/DDBJ databases">
        <title>A degradative enzymes factory behind the ericoid mycorrhizal symbiosis.</title>
        <authorList>
            <consortium name="DOE Joint Genome Institute"/>
            <person name="Martino E."/>
            <person name="Morin E."/>
            <person name="Grelet G."/>
            <person name="Kuo A."/>
            <person name="Kohler A."/>
            <person name="Daghino S."/>
            <person name="Barry K."/>
            <person name="Choi C."/>
            <person name="Cichocki N."/>
            <person name="Clum A."/>
            <person name="Copeland A."/>
            <person name="Hainaut M."/>
            <person name="Haridas S."/>
            <person name="Labutti K."/>
            <person name="Lindquist E."/>
            <person name="Lipzen A."/>
            <person name="Khouja H.-R."/>
            <person name="Murat C."/>
            <person name="Ohm R."/>
            <person name="Olson A."/>
            <person name="Spatafora J."/>
            <person name="Veneault-Fourrey C."/>
            <person name="Henrissat B."/>
            <person name="Grigoriev I."/>
            <person name="Martin F."/>
            <person name="Perotto S."/>
        </authorList>
    </citation>
    <scope>NUCLEOTIDE SEQUENCE [LARGE SCALE GENOMIC DNA]</scope>
    <source>
        <strain evidence="3 4">UAMH 7357</strain>
    </source>
</reference>
<feature type="signal peptide" evidence="1">
    <location>
        <begin position="1"/>
        <end position="20"/>
    </location>
</feature>
<dbReference type="Proteomes" id="UP000235672">
    <property type="component" value="Unassembled WGS sequence"/>
</dbReference>
<dbReference type="InterPro" id="IPR029058">
    <property type="entry name" value="AB_hydrolase_fold"/>
</dbReference>